<proteinExistence type="predicted"/>
<accession>A0A0R2LYZ2</accession>
<protein>
    <submittedName>
        <fullName evidence="3">Membrane-associated phospholipid phosphatase</fullName>
    </submittedName>
</protein>
<dbReference type="AlphaFoldDB" id="A0A0R2LYZ2"/>
<dbReference type="Proteomes" id="UP000051906">
    <property type="component" value="Unassembled WGS sequence"/>
</dbReference>
<feature type="transmembrane region" description="Helical" evidence="1">
    <location>
        <begin position="9"/>
        <end position="27"/>
    </location>
</feature>
<evidence type="ECO:0000313" key="3">
    <source>
        <dbReference type="EMBL" id="KRO04413.1"/>
    </source>
</evidence>
<gene>
    <name evidence="3" type="ORF">IV54_GL001475</name>
</gene>
<dbReference type="Pfam" id="PF01569">
    <property type="entry name" value="PAP2"/>
    <property type="match status" value="1"/>
</dbReference>
<keyword evidence="4" id="KW-1185">Reference proteome</keyword>
<dbReference type="CDD" id="cd03392">
    <property type="entry name" value="PAP2_like_2"/>
    <property type="match status" value="1"/>
</dbReference>
<dbReference type="STRING" id="616990.IV54_GL001475"/>
<feature type="transmembrane region" description="Helical" evidence="1">
    <location>
        <begin position="65"/>
        <end position="81"/>
    </location>
</feature>
<organism evidence="3 4">
    <name type="scientific">Levilactobacillus paucivorans</name>
    <dbReference type="NCBI Taxonomy" id="616990"/>
    <lineage>
        <taxon>Bacteria</taxon>
        <taxon>Bacillati</taxon>
        <taxon>Bacillota</taxon>
        <taxon>Bacilli</taxon>
        <taxon>Lactobacillales</taxon>
        <taxon>Lactobacillaceae</taxon>
        <taxon>Levilactobacillus</taxon>
    </lineage>
</organism>
<feature type="transmembrane region" description="Helical" evidence="1">
    <location>
        <begin position="126"/>
        <end position="149"/>
    </location>
</feature>
<feature type="transmembrane region" description="Helical" evidence="1">
    <location>
        <begin position="161"/>
        <end position="181"/>
    </location>
</feature>
<dbReference type="SMART" id="SM00014">
    <property type="entry name" value="acidPPc"/>
    <property type="match status" value="1"/>
</dbReference>
<dbReference type="OrthoDB" id="9789113at2"/>
<dbReference type="PATRIC" id="fig|616990.3.peg.1566"/>
<feature type="transmembrane region" description="Helical" evidence="1">
    <location>
        <begin position="88"/>
        <end position="106"/>
    </location>
</feature>
<dbReference type="PANTHER" id="PTHR14969">
    <property type="entry name" value="SPHINGOSINE-1-PHOSPHATE PHOSPHOHYDROLASE"/>
    <property type="match status" value="1"/>
</dbReference>
<feature type="transmembrane region" description="Helical" evidence="1">
    <location>
        <begin position="187"/>
        <end position="206"/>
    </location>
</feature>
<dbReference type="PANTHER" id="PTHR14969:SF13">
    <property type="entry name" value="AT30094P"/>
    <property type="match status" value="1"/>
</dbReference>
<evidence type="ECO:0000259" key="2">
    <source>
        <dbReference type="SMART" id="SM00014"/>
    </source>
</evidence>
<keyword evidence="1" id="KW-0472">Membrane</keyword>
<keyword evidence="1" id="KW-0812">Transmembrane</keyword>
<feature type="domain" description="Phosphatidic acid phosphatase type 2/haloperoxidase" evidence="2">
    <location>
        <begin position="85"/>
        <end position="202"/>
    </location>
</feature>
<dbReference type="SUPFAM" id="SSF48317">
    <property type="entry name" value="Acid phosphatase/Vanadium-dependent haloperoxidase"/>
    <property type="match status" value="1"/>
</dbReference>
<reference evidence="3 4" key="1">
    <citation type="journal article" date="2015" name="Genome Announc.">
        <title>Expanding the biotechnology potential of lactobacilli through comparative genomics of 213 strains and associated genera.</title>
        <authorList>
            <person name="Sun Z."/>
            <person name="Harris H.M."/>
            <person name="McCann A."/>
            <person name="Guo C."/>
            <person name="Argimon S."/>
            <person name="Zhang W."/>
            <person name="Yang X."/>
            <person name="Jeffery I.B."/>
            <person name="Cooney J.C."/>
            <person name="Kagawa T.F."/>
            <person name="Liu W."/>
            <person name="Song Y."/>
            <person name="Salvetti E."/>
            <person name="Wrobel A."/>
            <person name="Rasinkangas P."/>
            <person name="Parkhill J."/>
            <person name="Rea M.C."/>
            <person name="O'Sullivan O."/>
            <person name="Ritari J."/>
            <person name="Douillard F.P."/>
            <person name="Paul Ross R."/>
            <person name="Yang R."/>
            <person name="Briner A.E."/>
            <person name="Felis G.E."/>
            <person name="de Vos W.M."/>
            <person name="Barrangou R."/>
            <person name="Klaenhammer T.R."/>
            <person name="Caufield P.W."/>
            <person name="Cui Y."/>
            <person name="Zhang H."/>
            <person name="O'Toole P.W."/>
        </authorList>
    </citation>
    <scope>NUCLEOTIDE SEQUENCE [LARGE SCALE GENOMIC DNA]</scope>
    <source>
        <strain evidence="3 4">DSM 22467</strain>
    </source>
</reference>
<dbReference type="InterPro" id="IPR036938">
    <property type="entry name" value="PAP2/HPO_sf"/>
</dbReference>
<comment type="caution">
    <text evidence="3">The sequence shown here is derived from an EMBL/GenBank/DDBJ whole genome shotgun (WGS) entry which is preliminary data.</text>
</comment>
<dbReference type="RefSeq" id="WP_057878003.1">
    <property type="nucleotide sequence ID" value="NZ_JQCA01000037.1"/>
</dbReference>
<name>A0A0R2LYZ2_9LACO</name>
<dbReference type="InterPro" id="IPR000326">
    <property type="entry name" value="PAP2/HPO"/>
</dbReference>
<dbReference type="Gene3D" id="1.20.144.10">
    <property type="entry name" value="Phosphatidic acid phosphatase type 2/haloperoxidase"/>
    <property type="match status" value="2"/>
</dbReference>
<evidence type="ECO:0000313" key="4">
    <source>
        <dbReference type="Proteomes" id="UP000051906"/>
    </source>
</evidence>
<keyword evidence="1" id="KW-1133">Transmembrane helix</keyword>
<sequence>MAPISKTRWWATLGAAIIFCILLVGVIRQQAWVNGFDHLIIGWIRHPLPPMLTQAIVTITHSGDPQPVTAITLVLVLVLVITRHAKGALFLGWNVLIWAGIGNSFIKHLVQRPRPTIDRLVSASSYSFPSGHSITAMLLWGSLIVMIAWQSHEHRRWALSLTIIFSCWIVIIGLSRIYVGVHYPSDVAAGWSLGFVLLTVTQWLLFRKEAPSS</sequence>
<dbReference type="EMBL" id="JQCA01000037">
    <property type="protein sequence ID" value="KRO04413.1"/>
    <property type="molecule type" value="Genomic_DNA"/>
</dbReference>
<evidence type="ECO:0000256" key="1">
    <source>
        <dbReference type="SAM" id="Phobius"/>
    </source>
</evidence>